<evidence type="ECO:0000313" key="1">
    <source>
        <dbReference type="EMBL" id="GMQ29253.1"/>
    </source>
</evidence>
<sequence>MKNMLPLKHNPEKGSKVVFWKISKFVKRKATNAEGENEGLFGRKFTPFIWKVFNIDQIEGIDFSIEAAEERVFSPIETCESIIAGYTTCPNIVHEGDEAFYSPSRDFINMPKRNPSKVTSNIILFFFMKGS</sequence>
<evidence type="ECO:0000313" key="2">
    <source>
        <dbReference type="Proteomes" id="UP001338309"/>
    </source>
</evidence>
<proteinExistence type="predicted"/>
<protein>
    <submittedName>
        <fullName evidence="1">Uncharacterized protein</fullName>
    </submittedName>
</protein>
<dbReference type="EMBL" id="BTPD01000005">
    <property type="protein sequence ID" value="GMQ29253.1"/>
    <property type="molecule type" value="Genomic_DNA"/>
</dbReference>
<dbReference type="Proteomes" id="UP001338309">
    <property type="component" value="Unassembled WGS sequence"/>
</dbReference>
<keyword evidence="2" id="KW-1185">Reference proteome</keyword>
<accession>A0ABQ6PNB1</accession>
<name>A0ABQ6PNB1_9BACT</name>
<gene>
    <name evidence="1" type="ORF">Aconfl_18960</name>
</gene>
<organism evidence="1 2">
    <name type="scientific">Algoriphagus confluentis</name>
    <dbReference type="NCBI Taxonomy" id="1697556"/>
    <lineage>
        <taxon>Bacteria</taxon>
        <taxon>Pseudomonadati</taxon>
        <taxon>Bacteroidota</taxon>
        <taxon>Cytophagia</taxon>
        <taxon>Cytophagales</taxon>
        <taxon>Cyclobacteriaceae</taxon>
        <taxon>Algoriphagus</taxon>
    </lineage>
</organism>
<dbReference type="RefSeq" id="WP_338223973.1">
    <property type="nucleotide sequence ID" value="NZ_BTPD01000005.1"/>
</dbReference>
<comment type="caution">
    <text evidence="1">The sequence shown here is derived from an EMBL/GenBank/DDBJ whole genome shotgun (WGS) entry which is preliminary data.</text>
</comment>
<reference evidence="1 2" key="1">
    <citation type="submission" date="2023-08" db="EMBL/GenBank/DDBJ databases">
        <title>Draft genome sequence of Algoriphagus confluentis.</title>
        <authorList>
            <person name="Takatani N."/>
            <person name="Hosokawa M."/>
            <person name="Sawabe T."/>
        </authorList>
    </citation>
    <scope>NUCLEOTIDE SEQUENCE [LARGE SCALE GENOMIC DNA]</scope>
    <source>
        <strain evidence="1 2">NBRC 111222</strain>
    </source>
</reference>